<dbReference type="EMBL" id="UYRX01000338">
    <property type="protein sequence ID" value="VDK80449.1"/>
    <property type="molecule type" value="Genomic_DNA"/>
</dbReference>
<sequence>MYELKQHRILLLLVSEPEWCFCSLWVAQQTCGVGHGRLRVVLRRIAITKLRECRWFGLYVIGELMSMRRSRLNWPQRIVVDEDEFINALK</sequence>
<proteinExistence type="predicted"/>
<accession>A0A3P6TAR2</accession>
<organism evidence="1 2">
    <name type="scientific">Litomosoides sigmodontis</name>
    <name type="common">Filarial nematode worm</name>
    <dbReference type="NCBI Taxonomy" id="42156"/>
    <lineage>
        <taxon>Eukaryota</taxon>
        <taxon>Metazoa</taxon>
        <taxon>Ecdysozoa</taxon>
        <taxon>Nematoda</taxon>
        <taxon>Chromadorea</taxon>
        <taxon>Rhabditida</taxon>
        <taxon>Spirurina</taxon>
        <taxon>Spiruromorpha</taxon>
        <taxon>Filarioidea</taxon>
        <taxon>Onchocercidae</taxon>
        <taxon>Litomosoides</taxon>
    </lineage>
</organism>
<keyword evidence="2" id="KW-1185">Reference proteome</keyword>
<reference evidence="1 2" key="1">
    <citation type="submission" date="2018-08" db="EMBL/GenBank/DDBJ databases">
        <authorList>
            <person name="Laetsch R D."/>
            <person name="Stevens L."/>
            <person name="Kumar S."/>
            <person name="Blaxter L. M."/>
        </authorList>
    </citation>
    <scope>NUCLEOTIDE SEQUENCE [LARGE SCALE GENOMIC DNA]</scope>
</reference>
<evidence type="ECO:0000313" key="1">
    <source>
        <dbReference type="EMBL" id="VDK80449.1"/>
    </source>
</evidence>
<evidence type="ECO:0000313" key="2">
    <source>
        <dbReference type="Proteomes" id="UP000277928"/>
    </source>
</evidence>
<dbReference type="AlphaFoldDB" id="A0A3P6TAR2"/>
<dbReference type="Proteomes" id="UP000277928">
    <property type="component" value="Unassembled WGS sequence"/>
</dbReference>
<name>A0A3P6TAR2_LITSI</name>
<protein>
    <submittedName>
        <fullName evidence="1">Uncharacterized protein</fullName>
    </submittedName>
</protein>
<gene>
    <name evidence="1" type="ORF">NLS_LOCUS4909</name>
</gene>